<protein>
    <submittedName>
        <fullName evidence="5">ATP-binding cassette domain-containing protein</fullName>
    </submittedName>
</protein>
<dbReference type="GO" id="GO:0016887">
    <property type="term" value="F:ATP hydrolysis activity"/>
    <property type="evidence" value="ECO:0007669"/>
    <property type="project" value="InterPro"/>
</dbReference>
<dbReference type="InterPro" id="IPR027417">
    <property type="entry name" value="P-loop_NTPase"/>
</dbReference>
<organism evidence="5 6">
    <name type="scientific">Corynebacterium poyangense</name>
    <dbReference type="NCBI Taxonomy" id="2684405"/>
    <lineage>
        <taxon>Bacteria</taxon>
        <taxon>Bacillati</taxon>
        <taxon>Actinomycetota</taxon>
        <taxon>Actinomycetes</taxon>
        <taxon>Mycobacteriales</taxon>
        <taxon>Corynebacteriaceae</taxon>
        <taxon>Corynebacterium</taxon>
    </lineage>
</organism>
<dbReference type="PROSITE" id="PS50893">
    <property type="entry name" value="ABC_TRANSPORTER_2"/>
    <property type="match status" value="1"/>
</dbReference>
<dbReference type="InterPro" id="IPR050153">
    <property type="entry name" value="Metal_Ion_Import_ABC"/>
</dbReference>
<name>A0A7H0SMC4_9CORY</name>
<dbReference type="PANTHER" id="PTHR42734">
    <property type="entry name" value="METAL TRANSPORT SYSTEM ATP-BINDING PROTEIN TM_0124-RELATED"/>
    <property type="match status" value="1"/>
</dbReference>
<dbReference type="KEGG" id="cpoy:GP475_02845"/>
<reference evidence="5 6" key="1">
    <citation type="submission" date="2019-12" db="EMBL/GenBank/DDBJ databases">
        <title>Corynebacterium sp. nov., isolated from feces of the Anser Albifrons in China.</title>
        <authorList>
            <person name="Liu Q."/>
        </authorList>
    </citation>
    <scope>NUCLEOTIDE SEQUENCE [LARGE SCALE GENOMIC DNA]</scope>
    <source>
        <strain evidence="5 6">4H37-19</strain>
    </source>
</reference>
<evidence type="ECO:0000256" key="3">
    <source>
        <dbReference type="ARBA" id="ARBA00022741"/>
    </source>
</evidence>
<dbReference type="Pfam" id="PF00005">
    <property type="entry name" value="ABC_tran"/>
    <property type="match status" value="1"/>
</dbReference>
<sequence>MSSPALLFDDVDLSYGRSPVLTGITLSVDPGQALALIGPNGAGKTTLLRSILGTVRCTHGHIRVLGKPVNKVPAGRIGSVPQSADLDLSFPVRVHQVVEMGLYAELGWLGRLRKGHRQRVTEALSRVDLADRATHRFGHLSGGQRQRALLARSIVAHADLILLDEPFNGLDGPNRRALVDTLRSLKQEGVAVVVSTHDMVLAEEVCESTVLLAGRQLAWGPTKAVLADEVFRQAYGRTYVG</sequence>
<accession>A0A7H0SMC4</accession>
<dbReference type="InterPro" id="IPR003439">
    <property type="entry name" value="ABC_transporter-like_ATP-bd"/>
</dbReference>
<evidence type="ECO:0000313" key="6">
    <source>
        <dbReference type="Proteomes" id="UP000516320"/>
    </source>
</evidence>
<dbReference type="EMBL" id="CP046884">
    <property type="protein sequence ID" value="QNQ89699.1"/>
    <property type="molecule type" value="Genomic_DNA"/>
</dbReference>
<gene>
    <name evidence="5" type="ORF">GP475_02845</name>
</gene>
<dbReference type="PANTHER" id="PTHR42734:SF5">
    <property type="entry name" value="IRON TRANSPORT SYSTEM ATP-BINDING PROTEIN HI_0361-RELATED"/>
    <property type="match status" value="1"/>
</dbReference>
<proteinExistence type="inferred from homology"/>
<evidence type="ECO:0000256" key="2">
    <source>
        <dbReference type="ARBA" id="ARBA00022448"/>
    </source>
</evidence>
<keyword evidence="2" id="KW-0813">Transport</keyword>
<dbReference type="AlphaFoldDB" id="A0A7H0SMC4"/>
<dbReference type="CDD" id="cd03235">
    <property type="entry name" value="ABC_Metallic_Cations"/>
    <property type="match status" value="1"/>
</dbReference>
<evidence type="ECO:0000313" key="5">
    <source>
        <dbReference type="EMBL" id="QNQ89699.1"/>
    </source>
</evidence>
<evidence type="ECO:0000256" key="4">
    <source>
        <dbReference type="ARBA" id="ARBA00022840"/>
    </source>
</evidence>
<dbReference type="SMART" id="SM00382">
    <property type="entry name" value="AAA"/>
    <property type="match status" value="1"/>
</dbReference>
<dbReference type="InterPro" id="IPR003593">
    <property type="entry name" value="AAA+_ATPase"/>
</dbReference>
<keyword evidence="4 5" id="KW-0067">ATP-binding</keyword>
<evidence type="ECO:0000256" key="1">
    <source>
        <dbReference type="ARBA" id="ARBA00005417"/>
    </source>
</evidence>
<dbReference type="PROSITE" id="PS00211">
    <property type="entry name" value="ABC_TRANSPORTER_1"/>
    <property type="match status" value="1"/>
</dbReference>
<keyword evidence="6" id="KW-1185">Reference proteome</keyword>
<dbReference type="SUPFAM" id="SSF52540">
    <property type="entry name" value="P-loop containing nucleoside triphosphate hydrolases"/>
    <property type="match status" value="1"/>
</dbReference>
<dbReference type="Gene3D" id="3.40.50.300">
    <property type="entry name" value="P-loop containing nucleotide triphosphate hydrolases"/>
    <property type="match status" value="1"/>
</dbReference>
<keyword evidence="3" id="KW-0547">Nucleotide-binding</keyword>
<dbReference type="Proteomes" id="UP000516320">
    <property type="component" value="Chromosome"/>
</dbReference>
<dbReference type="InterPro" id="IPR017871">
    <property type="entry name" value="ABC_transporter-like_CS"/>
</dbReference>
<dbReference type="RefSeq" id="WP_187975151.1">
    <property type="nucleotide sequence ID" value="NZ_CP046884.1"/>
</dbReference>
<comment type="similarity">
    <text evidence="1">Belongs to the ABC transporter superfamily.</text>
</comment>
<dbReference type="GO" id="GO:0005524">
    <property type="term" value="F:ATP binding"/>
    <property type="evidence" value="ECO:0007669"/>
    <property type="project" value="UniProtKB-KW"/>
</dbReference>